<dbReference type="Pfam" id="PF08240">
    <property type="entry name" value="ADH_N"/>
    <property type="match status" value="1"/>
</dbReference>
<proteinExistence type="predicted"/>
<dbReference type="InterPro" id="IPR020843">
    <property type="entry name" value="ER"/>
</dbReference>
<evidence type="ECO:0000256" key="1">
    <source>
        <dbReference type="ARBA" id="ARBA00022857"/>
    </source>
</evidence>
<dbReference type="PANTHER" id="PTHR48106">
    <property type="entry name" value="QUINONE OXIDOREDUCTASE PIG3-RELATED"/>
    <property type="match status" value="1"/>
</dbReference>
<dbReference type="SUPFAM" id="SSF51735">
    <property type="entry name" value="NAD(P)-binding Rossmann-fold domains"/>
    <property type="match status" value="1"/>
</dbReference>
<dbReference type="Pfam" id="PF13602">
    <property type="entry name" value="ADH_zinc_N_2"/>
    <property type="match status" value="1"/>
</dbReference>
<gene>
    <name evidence="4" type="ORF">BEN76_04950</name>
</gene>
<dbReference type="GO" id="GO:0016651">
    <property type="term" value="F:oxidoreductase activity, acting on NAD(P)H"/>
    <property type="evidence" value="ECO:0007669"/>
    <property type="project" value="TreeGrafter"/>
</dbReference>
<dbReference type="eggNOG" id="COG0604">
    <property type="taxonomic scope" value="Bacteria"/>
</dbReference>
<dbReference type="GO" id="GO:0070402">
    <property type="term" value="F:NADPH binding"/>
    <property type="evidence" value="ECO:0007669"/>
    <property type="project" value="TreeGrafter"/>
</dbReference>
<dbReference type="Gene3D" id="3.90.180.10">
    <property type="entry name" value="Medium-chain alcohol dehydrogenases, catalytic domain"/>
    <property type="match status" value="1"/>
</dbReference>
<feature type="domain" description="Enoyl reductase (ER)" evidence="3">
    <location>
        <begin position="17"/>
        <end position="329"/>
    </location>
</feature>
<dbReference type="RefSeq" id="WP_076032445.1">
    <property type="nucleotide sequence ID" value="NZ_BKPK01000015.1"/>
</dbReference>
<dbReference type="CDD" id="cd05276">
    <property type="entry name" value="p53_inducible_oxidoreductase"/>
    <property type="match status" value="1"/>
</dbReference>
<dbReference type="NCBIfam" id="TIGR02824">
    <property type="entry name" value="quinone_pig3"/>
    <property type="match status" value="1"/>
</dbReference>
<dbReference type="Gene3D" id="3.40.50.720">
    <property type="entry name" value="NAD(P)-binding Rossmann-like Domain"/>
    <property type="match status" value="1"/>
</dbReference>
<evidence type="ECO:0000259" key="3">
    <source>
        <dbReference type="SMART" id="SM00829"/>
    </source>
</evidence>
<keyword evidence="1" id="KW-0521">NADP</keyword>
<sequence>MTDLPTRMKHIEISEPGDPDVLKITEADLPEIKDHELLIQVKAFGINRPDVLQRMGLYPMPKGVTPIPGLEVAGIVVAKGSAVSLFNIGDEVCALTNGGGYAEFCAVPETQTLPIPSSLSFEEAAVVPETYFTVWANLFDIGGLTAGETALIHGGASGIGTTALSLCHTMGIKTFTTVGTDDKVQALDAITTAINYKTDNFEDVILEQTQKQGVDVILDIVGGKYFQQNMNVLKRDGRLVILGFMGGRFAKDFDLQQLILKRAKVTGSTMRARTDEEKYTIAKALKEKVWPLIEEGQCRPIIYKTFTFDQIAQAHTAMEKSEHIGKIVISMSKT</sequence>
<name>A0A1P8EGR8_9GAMM</name>
<accession>A0A1P8EGR8</accession>
<dbReference type="SMART" id="SM00829">
    <property type="entry name" value="PKS_ER"/>
    <property type="match status" value="1"/>
</dbReference>
<reference evidence="4 5" key="1">
    <citation type="submission" date="2016-08" db="EMBL/GenBank/DDBJ databases">
        <title>Complete genome sequence of Acinetobacter baylyi strain GFJ2.</title>
        <authorList>
            <person name="Tabata M."/>
            <person name="Kuboki S."/>
            <person name="Gibu N."/>
            <person name="Kinouchi Y."/>
            <person name="Vangnai A."/>
            <person name="Kasai D."/>
            <person name="Fukuda M."/>
        </authorList>
    </citation>
    <scope>NUCLEOTIDE SEQUENCE [LARGE SCALE GENOMIC DNA]</scope>
    <source>
        <strain evidence="4 5">GFJ2</strain>
    </source>
</reference>
<evidence type="ECO:0000313" key="4">
    <source>
        <dbReference type="EMBL" id="APV35394.1"/>
    </source>
</evidence>
<dbReference type="InterPro" id="IPR014189">
    <property type="entry name" value="Quinone_OxRdtase_PIG3"/>
</dbReference>
<protein>
    <submittedName>
        <fullName evidence="4">NAD(P)H-quinone oxidoreductase</fullName>
    </submittedName>
</protein>
<dbReference type="SUPFAM" id="SSF50129">
    <property type="entry name" value="GroES-like"/>
    <property type="match status" value="1"/>
</dbReference>
<keyword evidence="2" id="KW-0560">Oxidoreductase</keyword>
<dbReference type="InterPro" id="IPR036291">
    <property type="entry name" value="NAD(P)-bd_dom_sf"/>
</dbReference>
<organism evidence="4 5">
    <name type="scientific">Acinetobacter soli</name>
    <dbReference type="NCBI Taxonomy" id="487316"/>
    <lineage>
        <taxon>Bacteria</taxon>
        <taxon>Pseudomonadati</taxon>
        <taxon>Pseudomonadota</taxon>
        <taxon>Gammaproteobacteria</taxon>
        <taxon>Moraxellales</taxon>
        <taxon>Moraxellaceae</taxon>
        <taxon>Acinetobacter</taxon>
    </lineage>
</organism>
<dbReference type="STRING" id="487316.BEN76_04950"/>
<dbReference type="KEGG" id="asol:BEN76_04950"/>
<dbReference type="InterPro" id="IPR011032">
    <property type="entry name" value="GroES-like_sf"/>
</dbReference>
<evidence type="ECO:0000313" key="5">
    <source>
        <dbReference type="Proteomes" id="UP000185674"/>
    </source>
</evidence>
<dbReference type="PANTHER" id="PTHR48106:SF8">
    <property type="entry name" value="OS02G0805600 PROTEIN"/>
    <property type="match status" value="1"/>
</dbReference>
<dbReference type="EMBL" id="CP016896">
    <property type="protein sequence ID" value="APV35394.1"/>
    <property type="molecule type" value="Genomic_DNA"/>
</dbReference>
<dbReference type="Proteomes" id="UP000185674">
    <property type="component" value="Chromosome"/>
</dbReference>
<dbReference type="InterPro" id="IPR013154">
    <property type="entry name" value="ADH-like_N"/>
</dbReference>
<evidence type="ECO:0000256" key="2">
    <source>
        <dbReference type="ARBA" id="ARBA00023002"/>
    </source>
</evidence>
<dbReference type="AlphaFoldDB" id="A0A1P8EGR8"/>